<evidence type="ECO:0000256" key="7">
    <source>
        <dbReference type="ARBA" id="ARBA00023170"/>
    </source>
</evidence>
<comment type="caution">
    <text evidence="8">Lacks conserved residue(s) required for the propagation of feature annotation.</text>
</comment>
<feature type="transmembrane region" description="Helical" evidence="9">
    <location>
        <begin position="614"/>
        <end position="635"/>
    </location>
</feature>
<evidence type="ECO:0000313" key="13">
    <source>
        <dbReference type="Proteomes" id="UP000663828"/>
    </source>
</evidence>
<name>A0A815P6M2_ADIRI</name>
<evidence type="ECO:0000256" key="8">
    <source>
        <dbReference type="PROSITE-ProRule" id="PRU00076"/>
    </source>
</evidence>
<evidence type="ECO:0000313" key="14">
    <source>
        <dbReference type="Proteomes" id="UP000663852"/>
    </source>
</evidence>
<evidence type="ECO:0000256" key="3">
    <source>
        <dbReference type="ARBA" id="ARBA00022475"/>
    </source>
</evidence>
<dbReference type="GO" id="GO:0071939">
    <property type="term" value="P:vitamin A import into cell"/>
    <property type="evidence" value="ECO:0007669"/>
    <property type="project" value="TreeGrafter"/>
</dbReference>
<sequence>MVQADQDQLAPMDLEEERFFKSQQRTSYDDCLKFNHCGRYGYCREDLADESPCDCKFWWSGKYCDIQTSSGKQVIAFGVMLAFLMALFYGLKLFHYSIKKRTTPSTDEVNQNIPIIVEDSVITRSTLTNQSRSFGSRIIVIGTILLGTGTLIIKWILLKSIHHEAVNKFEHGKTLLFEKHSLCSKIIFDSQFNITFPVACLLIIIFAITTKRVALQRDKCNGYFALPIPVDFFSHVKPRFTAVMFAIFADELLDIAYELLSARFNPLEDEGVIVEYVLDIIKVFVIGCRCYPLLAANYIHTRLSLACATLYAWLLFGVTIIDNNLCRNDYYSTDDDAVQNNIALYLNYYGTGSKLLSFQVCADIPRYLLLAYVSIKLPVLFFKQLYRKDVRNKQLSSEQKILLHSSLPYSTESQYIKNLSRSQNENRPSNRFTMNIRRIYTWRNDFRFSSRILCVYAAIFLLLFFLTMEACFRASPWVHELRKRVQHLVDSINSSTKSVNYYSTQSNEDSPTFTIPQFIRPFIIAISAALFATVVQLLILLASIRRNLLQTFRGDDCEIPRALPENNIDHGIENFHFAGTLIGYVLWNYVLVAQLILIITFLVEVYITYGSMRFIEFILKMVIPISLLIVFKIYLDRMLSRYVFLQRAGDVLSINNRRMLMIFLYFNLFFDAFLASITATLRIVKSAIGGTIYMCRLDYSPLGRKLEKLDDGFSTYCGFIHMECAHRHPILLCFASHLLRYTVDPVSTTKLSKSKRKWHLALFLVKNPAFIYQRKAFLARLKPDERNVILRGKGHMRRSYIDRLSSGAP</sequence>
<evidence type="ECO:0000259" key="10">
    <source>
        <dbReference type="PROSITE" id="PS50026"/>
    </source>
</evidence>
<evidence type="ECO:0000256" key="1">
    <source>
        <dbReference type="ARBA" id="ARBA00004651"/>
    </source>
</evidence>
<feature type="transmembrane region" description="Helical" evidence="9">
    <location>
        <begin position="74"/>
        <end position="91"/>
    </location>
</feature>
<feature type="disulfide bond" evidence="8">
    <location>
        <begin position="55"/>
        <end position="64"/>
    </location>
</feature>
<keyword evidence="8" id="KW-1015">Disulfide bond</keyword>
<comment type="subcellular location">
    <subcellularLocation>
        <location evidence="1">Cell membrane</location>
        <topology evidence="1">Multi-pass membrane protein</topology>
    </subcellularLocation>
</comment>
<evidence type="ECO:0000256" key="5">
    <source>
        <dbReference type="ARBA" id="ARBA00022989"/>
    </source>
</evidence>
<dbReference type="AlphaFoldDB" id="A0A815P6M2"/>
<dbReference type="PANTHER" id="PTHR21444:SF15">
    <property type="entry name" value="RECEPTOR FOR RETINOL UPTAKE STRA6"/>
    <property type="match status" value="1"/>
</dbReference>
<feature type="transmembrane region" description="Helical" evidence="9">
    <location>
        <begin position="303"/>
        <end position="321"/>
    </location>
</feature>
<feature type="transmembrane region" description="Helical" evidence="9">
    <location>
        <begin position="586"/>
        <end position="608"/>
    </location>
</feature>
<feature type="transmembrane region" description="Helical" evidence="9">
    <location>
        <begin position="448"/>
        <end position="468"/>
    </location>
</feature>
<keyword evidence="8" id="KW-0245">EGF-like domain</keyword>
<keyword evidence="13" id="KW-1185">Reference proteome</keyword>
<dbReference type="OrthoDB" id="2376984at2759"/>
<dbReference type="EMBL" id="CAJNOJ010000428">
    <property type="protein sequence ID" value="CAF1444921.1"/>
    <property type="molecule type" value="Genomic_DNA"/>
</dbReference>
<evidence type="ECO:0000256" key="4">
    <source>
        <dbReference type="ARBA" id="ARBA00022692"/>
    </source>
</evidence>
<protein>
    <recommendedName>
        <fullName evidence="10">EGF-like domain-containing protein</fullName>
    </recommendedName>
</protein>
<keyword evidence="6 9" id="KW-0472">Membrane</keyword>
<keyword evidence="3" id="KW-1003">Cell membrane</keyword>
<dbReference type="InterPro" id="IPR026612">
    <property type="entry name" value="STRA6-like"/>
</dbReference>
<reference evidence="12" key="1">
    <citation type="submission" date="2021-02" db="EMBL/GenBank/DDBJ databases">
        <authorList>
            <person name="Nowell W R."/>
        </authorList>
    </citation>
    <scope>NUCLEOTIDE SEQUENCE</scope>
</reference>
<dbReference type="Pfam" id="PF14752">
    <property type="entry name" value="RBP_receptor"/>
    <property type="match status" value="2"/>
</dbReference>
<evidence type="ECO:0000256" key="2">
    <source>
        <dbReference type="ARBA" id="ARBA00022448"/>
    </source>
</evidence>
<feature type="transmembrane region" description="Helical" evidence="9">
    <location>
        <begin position="662"/>
        <end position="684"/>
    </location>
</feature>
<evidence type="ECO:0000313" key="11">
    <source>
        <dbReference type="EMBL" id="CAF1262005.1"/>
    </source>
</evidence>
<organism evidence="12 14">
    <name type="scientific">Adineta ricciae</name>
    <name type="common">Rotifer</name>
    <dbReference type="NCBI Taxonomy" id="249248"/>
    <lineage>
        <taxon>Eukaryota</taxon>
        <taxon>Metazoa</taxon>
        <taxon>Spiralia</taxon>
        <taxon>Gnathifera</taxon>
        <taxon>Rotifera</taxon>
        <taxon>Eurotatoria</taxon>
        <taxon>Bdelloidea</taxon>
        <taxon>Adinetida</taxon>
        <taxon>Adinetidae</taxon>
        <taxon>Adineta</taxon>
    </lineage>
</organism>
<feature type="transmembrane region" description="Helical" evidence="9">
    <location>
        <begin position="364"/>
        <end position="382"/>
    </location>
</feature>
<feature type="transmembrane region" description="Helical" evidence="9">
    <location>
        <begin position="522"/>
        <end position="544"/>
    </location>
</feature>
<dbReference type="PROSITE" id="PS00022">
    <property type="entry name" value="EGF_1"/>
    <property type="match status" value="1"/>
</dbReference>
<dbReference type="PROSITE" id="PS50026">
    <property type="entry name" value="EGF_3"/>
    <property type="match status" value="1"/>
</dbReference>
<keyword evidence="2" id="KW-0813">Transport</keyword>
<dbReference type="GO" id="GO:0038023">
    <property type="term" value="F:signaling receptor activity"/>
    <property type="evidence" value="ECO:0007669"/>
    <property type="project" value="InterPro"/>
</dbReference>
<evidence type="ECO:0000256" key="9">
    <source>
        <dbReference type="SAM" id="Phobius"/>
    </source>
</evidence>
<keyword evidence="5 9" id="KW-1133">Transmembrane helix</keyword>
<keyword evidence="7" id="KW-0675">Receptor</keyword>
<dbReference type="GO" id="GO:0034632">
    <property type="term" value="F:retinol transmembrane transporter activity"/>
    <property type="evidence" value="ECO:0007669"/>
    <property type="project" value="InterPro"/>
</dbReference>
<dbReference type="InterPro" id="IPR000742">
    <property type="entry name" value="EGF"/>
</dbReference>
<gene>
    <name evidence="12" type="ORF">EDS130_LOCUS39135</name>
    <name evidence="11" type="ORF">XAT740_LOCUS26831</name>
</gene>
<evidence type="ECO:0000256" key="6">
    <source>
        <dbReference type="ARBA" id="ARBA00023136"/>
    </source>
</evidence>
<dbReference type="EMBL" id="CAJNOR010002200">
    <property type="protein sequence ID" value="CAF1262005.1"/>
    <property type="molecule type" value="Genomic_DNA"/>
</dbReference>
<evidence type="ECO:0000313" key="12">
    <source>
        <dbReference type="EMBL" id="CAF1444921.1"/>
    </source>
</evidence>
<dbReference type="PANTHER" id="PTHR21444">
    <property type="entry name" value="COILED-COIL DOMAIN-CONTAINING PROTEIN 180"/>
    <property type="match status" value="1"/>
</dbReference>
<proteinExistence type="predicted"/>
<feature type="transmembrane region" description="Helical" evidence="9">
    <location>
        <begin position="192"/>
        <end position="209"/>
    </location>
</feature>
<feature type="domain" description="EGF-like" evidence="10">
    <location>
        <begin position="27"/>
        <end position="65"/>
    </location>
</feature>
<feature type="transmembrane region" description="Helical" evidence="9">
    <location>
        <begin position="138"/>
        <end position="157"/>
    </location>
</feature>
<dbReference type="Proteomes" id="UP000663852">
    <property type="component" value="Unassembled WGS sequence"/>
</dbReference>
<comment type="caution">
    <text evidence="12">The sequence shown here is derived from an EMBL/GenBank/DDBJ whole genome shotgun (WGS) entry which is preliminary data.</text>
</comment>
<accession>A0A815P6M2</accession>
<dbReference type="Proteomes" id="UP000663828">
    <property type="component" value="Unassembled WGS sequence"/>
</dbReference>
<keyword evidence="4 9" id="KW-0812">Transmembrane</keyword>
<dbReference type="GO" id="GO:0005886">
    <property type="term" value="C:plasma membrane"/>
    <property type="evidence" value="ECO:0007669"/>
    <property type="project" value="UniProtKB-SubCell"/>
</dbReference>